<evidence type="ECO:0000256" key="2">
    <source>
        <dbReference type="SAM" id="MobiDB-lite"/>
    </source>
</evidence>
<dbReference type="GO" id="GO:0005930">
    <property type="term" value="C:axoneme"/>
    <property type="evidence" value="ECO:0007669"/>
    <property type="project" value="UniProtKB-SubCell"/>
</dbReference>
<keyword evidence="4" id="KW-1185">Reference proteome</keyword>
<name>A0AAX4P4A2_9CHLO</name>
<accession>A0AAX4P4A2</accession>
<sequence>MPTSSAEAPSARPEADEETEVGCACTPSTQEDCTPRSPGLTVFGNNAARPALTFATEFRTPPLQVVKKKRQKTSAEAVVAGLSTEDGAAQEAETRELSDREREVLADVERTCLDLAAAEVRLRKCPCGADFKTYKVLSQQKRELLAKARKLRRVVHTFNGTSPALAQQIQYVDFALSVTTTVPGLNDLEDDQLRRIFMEVLKLSGNCPTSMMHLSRVCKRWGKLVRSVDVWRALHLNKLANSVADHELLVLLGNDNAFSKVSSLSLASCVQVTEKSLLPILRCCGPNLSYLDISGCWLLTDKTLRVIVESCPKLNHLNMSRCSGIMLSDALDIIEGTKLGSSLQRLGMAYMGGVCHRVPRASFEAVAQKMESFLLKHPKVSVGSINQFFRLCMRKLEDIPHNTDQSMCEAPFCRLGDGDDAMSNLQLLQCGHVICLGCESAARGNVRTMTQHQRTMRTRGEFVRMSDFDENPRGPNAPSSDQECYVYPCPTCGHDMGPPSPCSKSFSILL</sequence>
<evidence type="ECO:0000256" key="1">
    <source>
        <dbReference type="ARBA" id="ARBA00004430"/>
    </source>
</evidence>
<dbReference type="Proteomes" id="UP001472866">
    <property type="component" value="Chromosome 03"/>
</dbReference>
<comment type="subcellular location">
    <subcellularLocation>
        <location evidence="1">Cytoplasm</location>
        <location evidence="1">Cytoskeleton</location>
        <location evidence="1">Cilium axoneme</location>
    </subcellularLocation>
</comment>
<organism evidence="3 4">
    <name type="scientific">Chloropicon roscoffensis</name>
    <dbReference type="NCBI Taxonomy" id="1461544"/>
    <lineage>
        <taxon>Eukaryota</taxon>
        <taxon>Viridiplantae</taxon>
        <taxon>Chlorophyta</taxon>
        <taxon>Chloropicophyceae</taxon>
        <taxon>Chloropicales</taxon>
        <taxon>Chloropicaceae</taxon>
        <taxon>Chloropicon</taxon>
    </lineage>
</organism>
<feature type="compositionally biased region" description="Low complexity" evidence="2">
    <location>
        <begin position="1"/>
        <end position="12"/>
    </location>
</feature>
<dbReference type="Gene3D" id="3.80.10.10">
    <property type="entry name" value="Ribonuclease Inhibitor"/>
    <property type="match status" value="1"/>
</dbReference>
<evidence type="ECO:0000313" key="4">
    <source>
        <dbReference type="Proteomes" id="UP001472866"/>
    </source>
</evidence>
<dbReference type="SUPFAM" id="SSF52047">
    <property type="entry name" value="RNI-like"/>
    <property type="match status" value="1"/>
</dbReference>
<dbReference type="PANTHER" id="PTHR13382:SF69">
    <property type="entry name" value="FI18408P1"/>
    <property type="match status" value="1"/>
</dbReference>
<protein>
    <recommendedName>
        <fullName evidence="5">F-box protein</fullName>
    </recommendedName>
</protein>
<dbReference type="AlphaFoldDB" id="A0AAX4P4A2"/>
<proteinExistence type="predicted"/>
<dbReference type="InterPro" id="IPR050648">
    <property type="entry name" value="F-box_LRR-repeat"/>
</dbReference>
<evidence type="ECO:0000313" key="3">
    <source>
        <dbReference type="EMBL" id="WZN60923.1"/>
    </source>
</evidence>
<dbReference type="InterPro" id="IPR006553">
    <property type="entry name" value="Leu-rich_rpt_Cys-con_subtyp"/>
</dbReference>
<dbReference type="SMART" id="SM00367">
    <property type="entry name" value="LRR_CC"/>
    <property type="match status" value="3"/>
</dbReference>
<dbReference type="PANTHER" id="PTHR13382">
    <property type="entry name" value="MITOCHONDRIAL ATP SYNTHASE COUPLING FACTOR B"/>
    <property type="match status" value="1"/>
</dbReference>
<evidence type="ECO:0008006" key="5">
    <source>
        <dbReference type="Google" id="ProtNLM"/>
    </source>
</evidence>
<feature type="region of interest" description="Disordered" evidence="2">
    <location>
        <begin position="1"/>
        <end position="44"/>
    </location>
</feature>
<dbReference type="InterPro" id="IPR032675">
    <property type="entry name" value="LRR_dom_sf"/>
</dbReference>
<reference evidence="3 4" key="1">
    <citation type="submission" date="2024-03" db="EMBL/GenBank/DDBJ databases">
        <title>Complete genome sequence of the green alga Chloropicon roscoffensis RCC1871.</title>
        <authorList>
            <person name="Lemieux C."/>
            <person name="Pombert J.-F."/>
            <person name="Otis C."/>
            <person name="Turmel M."/>
        </authorList>
    </citation>
    <scope>NUCLEOTIDE SEQUENCE [LARGE SCALE GENOMIC DNA]</scope>
    <source>
        <strain evidence="3 4">RCC1871</strain>
    </source>
</reference>
<gene>
    <name evidence="3" type="ORF">HKI87_03g24570</name>
</gene>
<dbReference type="EMBL" id="CP151503">
    <property type="protein sequence ID" value="WZN60923.1"/>
    <property type="molecule type" value="Genomic_DNA"/>
</dbReference>